<evidence type="ECO:0000256" key="1">
    <source>
        <dbReference type="SAM" id="MobiDB-lite"/>
    </source>
</evidence>
<feature type="compositionally biased region" description="Polar residues" evidence="1">
    <location>
        <begin position="81"/>
        <end position="93"/>
    </location>
</feature>
<reference evidence="3" key="1">
    <citation type="journal article" date="2019" name="Gigascience">
        <title>De novo genome assembly of the endangered Acer yangbiense, a plant species with extremely small populations endemic to Yunnan Province, China.</title>
        <authorList>
            <person name="Yang J."/>
            <person name="Wariss H.M."/>
            <person name="Tao L."/>
            <person name="Zhang R."/>
            <person name="Yun Q."/>
            <person name="Hollingsworth P."/>
            <person name="Dao Z."/>
            <person name="Luo G."/>
            <person name="Guo H."/>
            <person name="Ma Y."/>
            <person name="Sun W."/>
        </authorList>
    </citation>
    <scope>NUCLEOTIDE SEQUENCE [LARGE SCALE GENOMIC DNA]</scope>
    <source>
        <strain evidence="3">cv. Malutang</strain>
    </source>
</reference>
<feature type="compositionally biased region" description="Basic and acidic residues" evidence="1">
    <location>
        <begin position="168"/>
        <end position="180"/>
    </location>
</feature>
<sequence>MFLPPPFDHHLNISLSAITRFTTMAVLVLSVCESDNKENIPPFSSKQITLVSANKRRRVRHPLRDITNLLKSQVEYSSPVSPTNATSLVSFQSNRRKRRTDEAGLESMFKKTRLAYSSRILLLVLLSISWSDARRLKPDDKRDGRNLSRLIRLLGEDAKEVLKIRAGDGSTKKSLVDQSKRVSPGGPDPKHHSIRQ</sequence>
<dbReference type="EMBL" id="VAHF01000013">
    <property type="protein sequence ID" value="TXG47534.1"/>
    <property type="molecule type" value="Genomic_DNA"/>
</dbReference>
<evidence type="ECO:0000313" key="2">
    <source>
        <dbReference type="EMBL" id="TXG47534.1"/>
    </source>
</evidence>
<dbReference type="Proteomes" id="UP000323000">
    <property type="component" value="Chromosome 13"/>
</dbReference>
<evidence type="ECO:0000313" key="3">
    <source>
        <dbReference type="Proteomes" id="UP000323000"/>
    </source>
</evidence>
<dbReference type="AlphaFoldDB" id="A0A5C7GRV7"/>
<organism evidence="2 3">
    <name type="scientific">Acer yangbiense</name>
    <dbReference type="NCBI Taxonomy" id="1000413"/>
    <lineage>
        <taxon>Eukaryota</taxon>
        <taxon>Viridiplantae</taxon>
        <taxon>Streptophyta</taxon>
        <taxon>Embryophyta</taxon>
        <taxon>Tracheophyta</taxon>
        <taxon>Spermatophyta</taxon>
        <taxon>Magnoliopsida</taxon>
        <taxon>eudicotyledons</taxon>
        <taxon>Gunneridae</taxon>
        <taxon>Pentapetalae</taxon>
        <taxon>rosids</taxon>
        <taxon>malvids</taxon>
        <taxon>Sapindales</taxon>
        <taxon>Sapindaceae</taxon>
        <taxon>Hippocastanoideae</taxon>
        <taxon>Acereae</taxon>
        <taxon>Acer</taxon>
    </lineage>
</organism>
<comment type="caution">
    <text evidence="2">The sequence shown here is derived from an EMBL/GenBank/DDBJ whole genome shotgun (WGS) entry which is preliminary data.</text>
</comment>
<feature type="region of interest" description="Disordered" evidence="1">
    <location>
        <begin position="81"/>
        <end position="102"/>
    </location>
</feature>
<protein>
    <submittedName>
        <fullName evidence="2">Uncharacterized protein</fullName>
    </submittedName>
</protein>
<proteinExistence type="predicted"/>
<keyword evidence="3" id="KW-1185">Reference proteome</keyword>
<dbReference type="OrthoDB" id="1658571at2759"/>
<gene>
    <name evidence="2" type="ORF">EZV62_026828</name>
</gene>
<feature type="region of interest" description="Disordered" evidence="1">
    <location>
        <begin position="168"/>
        <end position="196"/>
    </location>
</feature>
<accession>A0A5C7GRV7</accession>
<name>A0A5C7GRV7_9ROSI</name>